<dbReference type="SFLD" id="SFLDG01067">
    <property type="entry name" value="SPASM/twitch_domain_containing"/>
    <property type="match status" value="1"/>
</dbReference>
<organism evidence="3 4">
    <name type="scientific">Candidatus Magnetobacterium casense</name>
    <dbReference type="NCBI Taxonomy" id="1455061"/>
    <lineage>
        <taxon>Bacteria</taxon>
        <taxon>Pseudomonadati</taxon>
        <taxon>Nitrospirota</taxon>
        <taxon>Thermodesulfovibrionia</taxon>
        <taxon>Thermodesulfovibrionales</taxon>
        <taxon>Candidatus Magnetobacteriaceae</taxon>
        <taxon>Candidatus Magnetobacterium</taxon>
    </lineage>
</organism>
<feature type="region of interest" description="Disordered" evidence="1">
    <location>
        <begin position="63"/>
        <end position="83"/>
    </location>
</feature>
<dbReference type="Proteomes" id="UP001196980">
    <property type="component" value="Unassembled WGS sequence"/>
</dbReference>
<evidence type="ECO:0000259" key="2">
    <source>
        <dbReference type="PROSITE" id="PS51918"/>
    </source>
</evidence>
<keyword evidence="4" id="KW-1185">Reference proteome</keyword>
<sequence length="385" mass="42619">MAPGCHLKRIEMPCLYRVDTDDLYEVDDTAFEFLAMAASDEGVLSETTDFVDFCIGEGILQQTPQQANRPTAHRHGRPNLQQSPLPSLRYLELQITDECNLSCKHCYIESSRANRMTVEQICAVLSEFEDMQGLRVLLTGGEPTMHPEFAHLNDMLPRFGLRKLLFTNGLSLNADMLDTLNVDEIIISVDGMKDGHEALRGTGTFNRTLEAIAASVSKGFTTSVSTMIHALNVNDFDHMQGMFTGMGVKDWIVDIASVAGNFKQHTNLKVSPAIGGRLLNYGFGGEIHYGDTDFACGYHLMSVLADGKAAKCAFYASQPVGNVIEDGLLRCWQSLKPIPIASLKCNDCPEKLTCRGGCRYRAAEFGDPLGKDFYRCQKTRTEDEM</sequence>
<dbReference type="PROSITE" id="PS51918">
    <property type="entry name" value="RADICAL_SAM"/>
    <property type="match status" value="1"/>
</dbReference>
<feature type="domain" description="Radical SAM core" evidence="2">
    <location>
        <begin position="83"/>
        <end position="277"/>
    </location>
</feature>
<comment type="caution">
    <text evidence="3">The sequence shown here is derived from an EMBL/GenBank/DDBJ whole genome shotgun (WGS) entry which is preliminary data.</text>
</comment>
<dbReference type="EMBL" id="JABXWD010000376">
    <property type="protein sequence ID" value="MBV6342904.1"/>
    <property type="molecule type" value="Genomic_DNA"/>
</dbReference>
<dbReference type="InterPro" id="IPR050377">
    <property type="entry name" value="Radical_SAM_PqqE_MftC-like"/>
</dbReference>
<evidence type="ECO:0000313" key="3">
    <source>
        <dbReference type="EMBL" id="MBV6342904.1"/>
    </source>
</evidence>
<dbReference type="Pfam" id="PF04055">
    <property type="entry name" value="Radical_SAM"/>
    <property type="match status" value="1"/>
</dbReference>
<accession>A0ABS6S233</accession>
<dbReference type="RefSeq" id="WP_218253515.1">
    <property type="nucleotide sequence ID" value="NZ_JABXWD010000376.1"/>
</dbReference>
<reference evidence="3 4" key="1">
    <citation type="journal article" date="2020" name="J Geophys Res Biogeosci">
        <title>Magnetotaxis as an Adaptation to Enable Bacterial Shuttling of Microbial Sulfur and Sulfur Cycling Across Aquatic Oxic#Anoxic Interfaces.</title>
        <authorList>
            <person name="Li J."/>
            <person name="Liu P."/>
            <person name="Wang J."/>
            <person name="Roberts A.P."/>
            <person name="Pan Y."/>
        </authorList>
    </citation>
    <scope>NUCLEOTIDE SEQUENCE [LARGE SCALE GENOMIC DNA]</scope>
    <source>
        <strain evidence="3 4">MYR-1_YQ</strain>
    </source>
</reference>
<dbReference type="PANTHER" id="PTHR11228:SF7">
    <property type="entry name" value="PQQA PEPTIDE CYCLASE"/>
    <property type="match status" value="1"/>
</dbReference>
<dbReference type="NCBIfam" id="TIGR04085">
    <property type="entry name" value="rSAM_more_4Fe4S"/>
    <property type="match status" value="1"/>
</dbReference>
<protein>
    <submittedName>
        <fullName evidence="3">Radical SAM protein</fullName>
    </submittedName>
</protein>
<dbReference type="InterPro" id="IPR007197">
    <property type="entry name" value="rSAM"/>
</dbReference>
<proteinExistence type="predicted"/>
<gene>
    <name evidence="3" type="ORF">HWQ67_15060</name>
</gene>
<dbReference type="SFLD" id="SFLDG01386">
    <property type="entry name" value="main_SPASM_domain-containing"/>
    <property type="match status" value="1"/>
</dbReference>
<dbReference type="PANTHER" id="PTHR11228">
    <property type="entry name" value="RADICAL SAM DOMAIN PROTEIN"/>
    <property type="match status" value="1"/>
</dbReference>
<evidence type="ECO:0000256" key="1">
    <source>
        <dbReference type="SAM" id="MobiDB-lite"/>
    </source>
</evidence>
<evidence type="ECO:0000313" key="4">
    <source>
        <dbReference type="Proteomes" id="UP001196980"/>
    </source>
</evidence>
<dbReference type="InterPro" id="IPR023885">
    <property type="entry name" value="4Fe4S-binding_SPASM_dom"/>
</dbReference>
<dbReference type="CDD" id="cd01335">
    <property type="entry name" value="Radical_SAM"/>
    <property type="match status" value="1"/>
</dbReference>
<name>A0ABS6S233_9BACT</name>
<dbReference type="SFLD" id="SFLDS00029">
    <property type="entry name" value="Radical_SAM"/>
    <property type="match status" value="1"/>
</dbReference>